<keyword evidence="12" id="KW-1185">Reference proteome</keyword>
<gene>
    <name evidence="11" type="ORF">RJT34_29668</name>
</gene>
<keyword evidence="5 9" id="KW-1133">Transmembrane helix</keyword>
<evidence type="ECO:0000256" key="4">
    <source>
        <dbReference type="ARBA" id="ARBA00022692"/>
    </source>
</evidence>
<dbReference type="AlphaFoldDB" id="A0AAN9ERY9"/>
<feature type="transmembrane region" description="Helical" evidence="9">
    <location>
        <begin position="6"/>
        <end position="26"/>
    </location>
</feature>
<dbReference type="GO" id="GO:0016020">
    <property type="term" value="C:membrane"/>
    <property type="evidence" value="ECO:0007669"/>
    <property type="project" value="UniProtKB-SubCell"/>
</dbReference>
<keyword evidence="4 9" id="KW-0812">Transmembrane</keyword>
<evidence type="ECO:0000256" key="5">
    <source>
        <dbReference type="ARBA" id="ARBA00022989"/>
    </source>
</evidence>
<evidence type="ECO:0000313" key="11">
    <source>
        <dbReference type="EMBL" id="KAK7262108.1"/>
    </source>
</evidence>
<evidence type="ECO:0000256" key="1">
    <source>
        <dbReference type="ARBA" id="ARBA00004141"/>
    </source>
</evidence>
<keyword evidence="7 9" id="KW-0472">Membrane</keyword>
<evidence type="ECO:0000256" key="8">
    <source>
        <dbReference type="ARBA" id="ARBA00023315"/>
    </source>
</evidence>
<evidence type="ECO:0000259" key="10">
    <source>
        <dbReference type="Pfam" id="PF13813"/>
    </source>
</evidence>
<dbReference type="Pfam" id="PF13813">
    <property type="entry name" value="MBOAT_2"/>
    <property type="match status" value="1"/>
</dbReference>
<dbReference type="GO" id="GO:0006629">
    <property type="term" value="P:lipid metabolic process"/>
    <property type="evidence" value="ECO:0007669"/>
    <property type="project" value="UniProtKB-KW"/>
</dbReference>
<keyword evidence="8" id="KW-0012">Acyltransferase</keyword>
<dbReference type="InterPro" id="IPR032805">
    <property type="entry name" value="Wax_synthase_dom"/>
</dbReference>
<evidence type="ECO:0000256" key="2">
    <source>
        <dbReference type="ARBA" id="ARBA00007282"/>
    </source>
</evidence>
<dbReference type="PIRSF" id="PIRSF037006">
    <property type="entry name" value="Wax_synthase"/>
    <property type="match status" value="1"/>
</dbReference>
<dbReference type="EMBL" id="JAYKXN010000008">
    <property type="protein sequence ID" value="KAK7262108.1"/>
    <property type="molecule type" value="Genomic_DNA"/>
</dbReference>
<comment type="similarity">
    <text evidence="2">Belongs to the wax synthase family.</text>
</comment>
<reference evidence="11 12" key="1">
    <citation type="submission" date="2024-01" db="EMBL/GenBank/DDBJ databases">
        <title>The genomes of 5 underutilized Papilionoideae crops provide insights into root nodulation and disease resistance.</title>
        <authorList>
            <person name="Yuan L."/>
        </authorList>
    </citation>
    <scope>NUCLEOTIDE SEQUENCE [LARGE SCALE GENOMIC DNA]</scope>
    <source>
        <strain evidence="11">LY-2023</strain>
        <tissue evidence="11">Leaf</tissue>
    </source>
</reference>
<dbReference type="Proteomes" id="UP001359559">
    <property type="component" value="Unassembled WGS sequence"/>
</dbReference>
<protein>
    <recommendedName>
        <fullName evidence="10">Wax synthase domain-containing protein</fullName>
    </recommendedName>
</protein>
<organism evidence="11 12">
    <name type="scientific">Clitoria ternatea</name>
    <name type="common">Butterfly pea</name>
    <dbReference type="NCBI Taxonomy" id="43366"/>
    <lineage>
        <taxon>Eukaryota</taxon>
        <taxon>Viridiplantae</taxon>
        <taxon>Streptophyta</taxon>
        <taxon>Embryophyta</taxon>
        <taxon>Tracheophyta</taxon>
        <taxon>Spermatophyta</taxon>
        <taxon>Magnoliopsida</taxon>
        <taxon>eudicotyledons</taxon>
        <taxon>Gunneridae</taxon>
        <taxon>Pentapetalae</taxon>
        <taxon>rosids</taxon>
        <taxon>fabids</taxon>
        <taxon>Fabales</taxon>
        <taxon>Fabaceae</taxon>
        <taxon>Papilionoideae</taxon>
        <taxon>50 kb inversion clade</taxon>
        <taxon>NPAAA clade</taxon>
        <taxon>indigoferoid/millettioid clade</taxon>
        <taxon>Phaseoleae</taxon>
        <taxon>Clitoria</taxon>
    </lineage>
</organism>
<accession>A0AAN9ERY9</accession>
<keyword evidence="6" id="KW-0443">Lipid metabolism</keyword>
<sequence length="334" mass="38164">MMGEVRNFIIIWLHVITSLCVCYVVGKKVPKGFPTLFAILPIVSFFLALPLGLNTMHLGGLFAFFISWLANSKLLLFAFGKGPLSDPSLSLKHFVVVASLPIKIRSQNSPSHKSIWNYIIKALVLSVVLTSYKYMPPMLLYCLYCLHMYLTLEIILAIISVLVRTILGIDLEPHFDEPYLSSSLQDFWGRRWNLVVTNILRMTVFDPTRRIALRMVGPKWAPLPATFMTFLVSGLIHELIYYYLGRVRPTWEITQFFLLHGLCIVVEVGCKKKLSSKFRLPRVVSATLTIGFVLVTSFKLFLPQLLRCNGDQRVFQELASLTDFLKHPLLFLYN</sequence>
<feature type="transmembrane region" description="Helical" evidence="9">
    <location>
        <begin position="282"/>
        <end position="302"/>
    </location>
</feature>
<evidence type="ECO:0000256" key="6">
    <source>
        <dbReference type="ARBA" id="ARBA00023098"/>
    </source>
</evidence>
<evidence type="ECO:0000256" key="7">
    <source>
        <dbReference type="ARBA" id="ARBA00023136"/>
    </source>
</evidence>
<comment type="subcellular location">
    <subcellularLocation>
        <location evidence="1">Membrane</location>
        <topology evidence="1">Multi-pass membrane protein</topology>
    </subcellularLocation>
</comment>
<feature type="transmembrane region" description="Helical" evidence="9">
    <location>
        <begin position="59"/>
        <end position="79"/>
    </location>
</feature>
<feature type="transmembrane region" description="Helical" evidence="9">
    <location>
        <begin position="33"/>
        <end position="53"/>
    </location>
</feature>
<feature type="transmembrane region" description="Helical" evidence="9">
    <location>
        <begin position="115"/>
        <end position="132"/>
    </location>
</feature>
<feature type="transmembrane region" description="Helical" evidence="9">
    <location>
        <begin position="138"/>
        <end position="163"/>
    </location>
</feature>
<dbReference type="PANTHER" id="PTHR31595">
    <property type="entry name" value="LONG-CHAIN-ALCOHOL O-FATTY-ACYLTRANSFERASE 3-RELATED"/>
    <property type="match status" value="1"/>
</dbReference>
<name>A0AAN9ERY9_CLITE</name>
<evidence type="ECO:0000256" key="3">
    <source>
        <dbReference type="ARBA" id="ARBA00022679"/>
    </source>
</evidence>
<feature type="transmembrane region" description="Helical" evidence="9">
    <location>
        <begin position="220"/>
        <end position="244"/>
    </location>
</feature>
<dbReference type="InterPro" id="IPR017088">
    <property type="entry name" value="Wax_synthase_Magnoliopsida"/>
</dbReference>
<dbReference type="GO" id="GO:0008374">
    <property type="term" value="F:O-acyltransferase activity"/>
    <property type="evidence" value="ECO:0007669"/>
    <property type="project" value="InterPro"/>
</dbReference>
<evidence type="ECO:0000256" key="9">
    <source>
        <dbReference type="SAM" id="Phobius"/>
    </source>
</evidence>
<dbReference type="PANTHER" id="PTHR31595:SF38">
    <property type="entry name" value="MBOAT (MEMBRANE BOUND O-ACYL TRANSFERASE) FAMILY PROTEIN"/>
    <property type="match status" value="1"/>
</dbReference>
<dbReference type="InterPro" id="IPR044851">
    <property type="entry name" value="Wax_synthase"/>
</dbReference>
<evidence type="ECO:0000313" key="12">
    <source>
        <dbReference type="Proteomes" id="UP001359559"/>
    </source>
</evidence>
<keyword evidence="3" id="KW-0808">Transferase</keyword>
<comment type="caution">
    <text evidence="11">The sequence shown here is derived from an EMBL/GenBank/DDBJ whole genome shotgun (WGS) entry which is preliminary data.</text>
</comment>
<feature type="domain" description="Wax synthase" evidence="10">
    <location>
        <begin position="172"/>
        <end position="258"/>
    </location>
</feature>
<proteinExistence type="inferred from homology"/>